<dbReference type="InterPro" id="IPR007168">
    <property type="entry name" value="Phageshock_PspC_N"/>
</dbReference>
<dbReference type="EMBL" id="WACR01000011">
    <property type="protein sequence ID" value="KAB1062731.1"/>
    <property type="molecule type" value="Genomic_DNA"/>
</dbReference>
<name>A0A6N6M5F1_9FLAO</name>
<keyword evidence="4" id="KW-1185">Reference proteome</keyword>
<keyword evidence="1" id="KW-0812">Transmembrane</keyword>
<organism evidence="3 4">
    <name type="scientific">Salibacter halophilus</name>
    <dbReference type="NCBI Taxonomy" id="1803916"/>
    <lineage>
        <taxon>Bacteria</taxon>
        <taxon>Pseudomonadati</taxon>
        <taxon>Bacteroidota</taxon>
        <taxon>Flavobacteriia</taxon>
        <taxon>Flavobacteriales</taxon>
        <taxon>Salibacteraceae</taxon>
        <taxon>Salibacter</taxon>
    </lineage>
</organism>
<sequence length="72" mass="8768">MDKIQGFFEKQAFGVCEWWGEKLNMEIGQIRLSFIYLSFLTFGSPIVIYLVMAFILKHKYWFKRRQPTIWEL</sequence>
<evidence type="ECO:0000313" key="4">
    <source>
        <dbReference type="Proteomes" id="UP000435357"/>
    </source>
</evidence>
<feature type="transmembrane region" description="Helical" evidence="1">
    <location>
        <begin position="34"/>
        <end position="56"/>
    </location>
</feature>
<reference evidence="3 4" key="1">
    <citation type="submission" date="2019-09" db="EMBL/GenBank/DDBJ databases">
        <title>Genomes of Cryomorphaceae.</title>
        <authorList>
            <person name="Bowman J.P."/>
        </authorList>
    </citation>
    <scope>NUCLEOTIDE SEQUENCE [LARGE SCALE GENOMIC DNA]</scope>
    <source>
        <strain evidence="3 4">KCTC 52047</strain>
    </source>
</reference>
<keyword evidence="1" id="KW-0472">Membrane</keyword>
<dbReference type="AlphaFoldDB" id="A0A6N6M5F1"/>
<proteinExistence type="predicted"/>
<comment type="caution">
    <text evidence="3">The sequence shown here is derived from an EMBL/GenBank/DDBJ whole genome shotgun (WGS) entry which is preliminary data.</text>
</comment>
<dbReference type="Proteomes" id="UP000435357">
    <property type="component" value="Unassembled WGS sequence"/>
</dbReference>
<evidence type="ECO:0000256" key="1">
    <source>
        <dbReference type="SAM" id="Phobius"/>
    </source>
</evidence>
<dbReference type="OrthoDB" id="674853at2"/>
<accession>A0A6N6M5F1</accession>
<keyword evidence="1" id="KW-1133">Transmembrane helix</keyword>
<feature type="domain" description="Phage shock protein PspC N-terminal" evidence="2">
    <location>
        <begin position="13"/>
        <end position="57"/>
    </location>
</feature>
<dbReference type="Pfam" id="PF04024">
    <property type="entry name" value="PspC"/>
    <property type="match status" value="1"/>
</dbReference>
<gene>
    <name evidence="3" type="ORF">F3059_12215</name>
</gene>
<protein>
    <submittedName>
        <fullName evidence="3">PspC family transcriptional regulator</fullName>
    </submittedName>
</protein>
<evidence type="ECO:0000313" key="3">
    <source>
        <dbReference type="EMBL" id="KAB1062731.1"/>
    </source>
</evidence>
<evidence type="ECO:0000259" key="2">
    <source>
        <dbReference type="Pfam" id="PF04024"/>
    </source>
</evidence>